<name>A0A657LNI5_9HYPH</name>
<dbReference type="PROSITE" id="PS51819">
    <property type="entry name" value="VOC"/>
    <property type="match status" value="1"/>
</dbReference>
<evidence type="ECO:0000313" key="2">
    <source>
        <dbReference type="EMBL" id="OJF93326.1"/>
    </source>
</evidence>
<protein>
    <submittedName>
        <fullName evidence="2">Glyoxalase</fullName>
    </submittedName>
</protein>
<dbReference type="Proteomes" id="UP000182661">
    <property type="component" value="Unassembled WGS sequence"/>
</dbReference>
<proteinExistence type="predicted"/>
<dbReference type="Gene3D" id="3.10.180.10">
    <property type="entry name" value="2,3-Dihydroxybiphenyl 1,2-Dioxygenase, domain 1"/>
    <property type="match status" value="1"/>
</dbReference>
<dbReference type="InterPro" id="IPR037523">
    <property type="entry name" value="VOC_core"/>
</dbReference>
<feature type="domain" description="VOC" evidence="1">
    <location>
        <begin position="11"/>
        <end position="131"/>
    </location>
</feature>
<dbReference type="AlphaFoldDB" id="A0A657LNI5"/>
<dbReference type="RefSeq" id="WP_071834465.1">
    <property type="nucleotide sequence ID" value="NZ_LSRP01000107.1"/>
</dbReference>
<keyword evidence="3" id="KW-1185">Reference proteome</keyword>
<dbReference type="Pfam" id="PF00903">
    <property type="entry name" value="Glyoxalase"/>
    <property type="match status" value="1"/>
</dbReference>
<dbReference type="InterPro" id="IPR004360">
    <property type="entry name" value="Glyas_Fos-R_dOase_dom"/>
</dbReference>
<evidence type="ECO:0000313" key="3">
    <source>
        <dbReference type="Proteomes" id="UP000182661"/>
    </source>
</evidence>
<dbReference type="PANTHER" id="PTHR46142:SF3">
    <property type="entry name" value="F18B13.24 PROTEIN"/>
    <property type="match status" value="1"/>
</dbReference>
<dbReference type="OrthoDB" id="7947929at2"/>
<organism evidence="2 3">
    <name type="scientific">Pararhizobium antarcticum</name>
    <dbReference type="NCBI Taxonomy" id="1798805"/>
    <lineage>
        <taxon>Bacteria</taxon>
        <taxon>Pseudomonadati</taxon>
        <taxon>Pseudomonadota</taxon>
        <taxon>Alphaproteobacteria</taxon>
        <taxon>Hyphomicrobiales</taxon>
        <taxon>Rhizobiaceae</taxon>
        <taxon>Rhizobium/Agrobacterium group</taxon>
        <taxon>Pararhizobium</taxon>
    </lineage>
</organism>
<gene>
    <name evidence="2" type="ORF">AX760_04760</name>
</gene>
<reference evidence="2 3" key="1">
    <citation type="submission" date="2016-02" db="EMBL/GenBank/DDBJ databases">
        <title>Genome sequencing of a beta-galactosidase producing bacteria Rhizobium sp. 59.</title>
        <authorList>
            <person name="Wang D."/>
            <person name="Kot W."/>
            <person name="Qin Y."/>
            <person name="Hansen L."/>
            <person name="Naqvi K."/>
            <person name="Rensing C."/>
        </authorList>
    </citation>
    <scope>NUCLEOTIDE SEQUENCE [LARGE SCALE GENOMIC DNA]</scope>
    <source>
        <strain evidence="2 3">59</strain>
    </source>
</reference>
<sequence>MTDRFGRYRFGLDHFALLVRDVEASLAFYRDVMGFAPIQRSGSANVAWLAIGGGDAIHLIQGDFGETQVTKDVHVAVSTADFDVFVADITARGIVFTDWPGNPGVIGVHRNGFRQIYVQDPDEYWIEINDHRPPACG</sequence>
<dbReference type="EMBL" id="LSRP01000107">
    <property type="protein sequence ID" value="OJF93326.1"/>
    <property type="molecule type" value="Genomic_DNA"/>
</dbReference>
<evidence type="ECO:0000259" key="1">
    <source>
        <dbReference type="PROSITE" id="PS51819"/>
    </source>
</evidence>
<dbReference type="InterPro" id="IPR029068">
    <property type="entry name" value="Glyas_Bleomycin-R_OHBP_Dase"/>
</dbReference>
<comment type="caution">
    <text evidence="2">The sequence shown here is derived from an EMBL/GenBank/DDBJ whole genome shotgun (WGS) entry which is preliminary data.</text>
</comment>
<dbReference type="PANTHER" id="PTHR46142">
    <property type="match status" value="1"/>
</dbReference>
<accession>A0A657LNI5</accession>
<dbReference type="SUPFAM" id="SSF54593">
    <property type="entry name" value="Glyoxalase/Bleomycin resistance protein/Dihydroxybiphenyl dioxygenase"/>
    <property type="match status" value="1"/>
</dbReference>